<proteinExistence type="inferred from homology"/>
<evidence type="ECO:0000259" key="7">
    <source>
        <dbReference type="Pfam" id="PF20684"/>
    </source>
</evidence>
<keyword evidence="9" id="KW-1185">Reference proteome</keyword>
<dbReference type="PANTHER" id="PTHR33048">
    <property type="entry name" value="PTH11-LIKE INTEGRAL MEMBRANE PROTEIN (AFU_ORTHOLOGUE AFUA_5G11245)"/>
    <property type="match status" value="1"/>
</dbReference>
<feature type="transmembrane region" description="Helical" evidence="6">
    <location>
        <begin position="100"/>
        <end position="122"/>
    </location>
</feature>
<dbReference type="Proteomes" id="UP000622797">
    <property type="component" value="Unassembled WGS sequence"/>
</dbReference>
<reference evidence="8" key="1">
    <citation type="journal article" date="2020" name="BMC Genomics">
        <title>Correction to: Identification and distribution of gene clusters required for synthesis of sphingolipid metabolism inhibitors in diverse species of the filamentous fungus Fusarium.</title>
        <authorList>
            <person name="Kim H.S."/>
            <person name="Lohmar J.M."/>
            <person name="Busman M."/>
            <person name="Brown D.W."/>
            <person name="Naumann T.A."/>
            <person name="Divon H.H."/>
            <person name="Lysoe E."/>
            <person name="Uhlig S."/>
            <person name="Proctor R.H."/>
        </authorList>
    </citation>
    <scope>NUCLEOTIDE SEQUENCE</scope>
    <source>
        <strain evidence="8">NRRL 20472</strain>
    </source>
</reference>
<feature type="transmembrane region" description="Helical" evidence="6">
    <location>
        <begin position="179"/>
        <end position="202"/>
    </location>
</feature>
<comment type="subcellular location">
    <subcellularLocation>
        <location evidence="1">Membrane</location>
        <topology evidence="1">Multi-pass membrane protein</topology>
    </subcellularLocation>
</comment>
<dbReference type="InterPro" id="IPR052337">
    <property type="entry name" value="SAT4-like"/>
</dbReference>
<feature type="transmembrane region" description="Helical" evidence="6">
    <location>
        <begin position="214"/>
        <end position="236"/>
    </location>
</feature>
<dbReference type="InterPro" id="IPR049326">
    <property type="entry name" value="Rhodopsin_dom_fungi"/>
</dbReference>
<feature type="transmembrane region" description="Helical" evidence="6">
    <location>
        <begin position="24"/>
        <end position="45"/>
    </location>
</feature>
<sequence>MSASGDWGPAPPGVDLTETQDGEILRPVIALMALGILAVSIRLVARFRSGTKIAIDDYLIMVALSFALGTAALCIMSIPYGGGKHLWVVTFDEFTTLWKMTYAFVLIYATTVTLTKASILLFYRRVFGINLSHYICMGLVVGYWVAIIIAWFSGCRPASFFWEQFTNPEAEGACMNTSLFYFVNGICAMLIDIAILCVPIPTILKLQMPNSQKVAVGGILLLGAFVCVASVVRIVYMDRLVKAQDFTWAMAQVFIWSCCEPLVGIVCACLPTFGPLLRRWWERATSADDSYNPWDDNARNKPRSQWKQFHGDVKLRQDDEFELTNDISHGENEFVGQGSTAIHIQNEFSWVGTTRNGSSDA</sequence>
<evidence type="ECO:0000256" key="6">
    <source>
        <dbReference type="SAM" id="Phobius"/>
    </source>
</evidence>
<comment type="caution">
    <text evidence="8">The sequence shown here is derived from an EMBL/GenBank/DDBJ whole genome shotgun (WGS) entry which is preliminary data.</text>
</comment>
<dbReference type="OrthoDB" id="5329176at2759"/>
<comment type="similarity">
    <text evidence="5">Belongs to the SAT4 family.</text>
</comment>
<dbReference type="EMBL" id="JABEXW010000657">
    <property type="protein sequence ID" value="KAF4959660.1"/>
    <property type="molecule type" value="Genomic_DNA"/>
</dbReference>
<accession>A0A8H4X363</accession>
<gene>
    <name evidence="8" type="ORF">FSARC_10670</name>
</gene>
<name>A0A8H4X363_9HYPO</name>
<keyword evidence="4 6" id="KW-0472">Membrane</keyword>
<dbReference type="AlphaFoldDB" id="A0A8H4X363"/>
<organism evidence="8 9">
    <name type="scientific">Fusarium sarcochroum</name>
    <dbReference type="NCBI Taxonomy" id="1208366"/>
    <lineage>
        <taxon>Eukaryota</taxon>
        <taxon>Fungi</taxon>
        <taxon>Dikarya</taxon>
        <taxon>Ascomycota</taxon>
        <taxon>Pezizomycotina</taxon>
        <taxon>Sordariomycetes</taxon>
        <taxon>Hypocreomycetidae</taxon>
        <taxon>Hypocreales</taxon>
        <taxon>Nectriaceae</taxon>
        <taxon>Fusarium</taxon>
        <taxon>Fusarium lateritium species complex</taxon>
    </lineage>
</organism>
<feature type="transmembrane region" description="Helical" evidence="6">
    <location>
        <begin position="134"/>
        <end position="152"/>
    </location>
</feature>
<evidence type="ECO:0000313" key="8">
    <source>
        <dbReference type="EMBL" id="KAF4959660.1"/>
    </source>
</evidence>
<evidence type="ECO:0000256" key="4">
    <source>
        <dbReference type="ARBA" id="ARBA00023136"/>
    </source>
</evidence>
<dbReference type="PANTHER" id="PTHR33048:SF47">
    <property type="entry name" value="INTEGRAL MEMBRANE PROTEIN-RELATED"/>
    <property type="match status" value="1"/>
</dbReference>
<evidence type="ECO:0000256" key="3">
    <source>
        <dbReference type="ARBA" id="ARBA00022989"/>
    </source>
</evidence>
<feature type="transmembrane region" description="Helical" evidence="6">
    <location>
        <begin position="57"/>
        <end position="80"/>
    </location>
</feature>
<keyword evidence="3 6" id="KW-1133">Transmembrane helix</keyword>
<evidence type="ECO:0000256" key="1">
    <source>
        <dbReference type="ARBA" id="ARBA00004141"/>
    </source>
</evidence>
<evidence type="ECO:0000256" key="5">
    <source>
        <dbReference type="ARBA" id="ARBA00038359"/>
    </source>
</evidence>
<dbReference type="GO" id="GO:0016020">
    <property type="term" value="C:membrane"/>
    <property type="evidence" value="ECO:0007669"/>
    <property type="project" value="UniProtKB-SubCell"/>
</dbReference>
<evidence type="ECO:0000313" key="9">
    <source>
        <dbReference type="Proteomes" id="UP000622797"/>
    </source>
</evidence>
<reference evidence="8" key="2">
    <citation type="submission" date="2020-05" db="EMBL/GenBank/DDBJ databases">
        <authorList>
            <person name="Kim H.-S."/>
            <person name="Proctor R.H."/>
            <person name="Brown D.W."/>
        </authorList>
    </citation>
    <scope>NUCLEOTIDE SEQUENCE</scope>
    <source>
        <strain evidence="8">NRRL 20472</strain>
    </source>
</reference>
<feature type="domain" description="Rhodopsin" evidence="7">
    <location>
        <begin position="41"/>
        <end position="279"/>
    </location>
</feature>
<evidence type="ECO:0000256" key="2">
    <source>
        <dbReference type="ARBA" id="ARBA00022692"/>
    </source>
</evidence>
<protein>
    <recommendedName>
        <fullName evidence="7">Rhodopsin domain-containing protein</fullName>
    </recommendedName>
</protein>
<dbReference type="Pfam" id="PF20684">
    <property type="entry name" value="Fung_rhodopsin"/>
    <property type="match status" value="1"/>
</dbReference>
<feature type="transmembrane region" description="Helical" evidence="6">
    <location>
        <begin position="248"/>
        <end position="273"/>
    </location>
</feature>
<keyword evidence="2 6" id="KW-0812">Transmembrane</keyword>